<dbReference type="STRING" id="561176.SAMN04488561_0594"/>
<keyword evidence="7" id="KW-0808">Transferase</keyword>
<evidence type="ECO:0000256" key="2">
    <source>
        <dbReference type="ARBA" id="ARBA00022898"/>
    </source>
</evidence>
<proteinExistence type="inferred from homology"/>
<dbReference type="CDD" id="cd07377">
    <property type="entry name" value="WHTH_GntR"/>
    <property type="match status" value="1"/>
</dbReference>
<dbReference type="AlphaFoldDB" id="A0A1H5GLZ3"/>
<evidence type="ECO:0000259" key="6">
    <source>
        <dbReference type="PROSITE" id="PS50949"/>
    </source>
</evidence>
<dbReference type="GO" id="GO:0030170">
    <property type="term" value="F:pyridoxal phosphate binding"/>
    <property type="evidence" value="ECO:0007669"/>
    <property type="project" value="InterPro"/>
</dbReference>
<keyword evidence="8" id="KW-1185">Reference proteome</keyword>
<dbReference type="InterPro" id="IPR015421">
    <property type="entry name" value="PyrdxlP-dep_Trfase_major"/>
</dbReference>
<dbReference type="GO" id="GO:0003677">
    <property type="term" value="F:DNA binding"/>
    <property type="evidence" value="ECO:0007669"/>
    <property type="project" value="UniProtKB-KW"/>
</dbReference>
<comment type="similarity">
    <text evidence="1">In the C-terminal section; belongs to the class-I pyridoxal-phosphate-dependent aminotransferase family.</text>
</comment>
<dbReference type="GO" id="GO:0008483">
    <property type="term" value="F:transaminase activity"/>
    <property type="evidence" value="ECO:0007669"/>
    <property type="project" value="UniProtKB-KW"/>
</dbReference>
<dbReference type="Pfam" id="PF00392">
    <property type="entry name" value="GntR"/>
    <property type="match status" value="1"/>
</dbReference>
<dbReference type="PANTHER" id="PTHR46577:SF1">
    <property type="entry name" value="HTH-TYPE TRANSCRIPTIONAL REGULATORY PROTEIN GABR"/>
    <property type="match status" value="1"/>
</dbReference>
<dbReference type="InterPro" id="IPR000524">
    <property type="entry name" value="Tscrpt_reg_HTH_GntR"/>
</dbReference>
<dbReference type="Proteomes" id="UP000181980">
    <property type="component" value="Unassembled WGS sequence"/>
</dbReference>
<keyword evidence="3" id="KW-0805">Transcription regulation</keyword>
<dbReference type="InterPro" id="IPR051446">
    <property type="entry name" value="HTH_trans_reg/aminotransferase"/>
</dbReference>
<evidence type="ECO:0000313" key="7">
    <source>
        <dbReference type="EMBL" id="SEE16773.1"/>
    </source>
</evidence>
<dbReference type="InterPro" id="IPR036390">
    <property type="entry name" value="WH_DNA-bd_sf"/>
</dbReference>
<dbReference type="CDD" id="cd00609">
    <property type="entry name" value="AAT_like"/>
    <property type="match status" value="1"/>
</dbReference>
<evidence type="ECO:0000256" key="3">
    <source>
        <dbReference type="ARBA" id="ARBA00023015"/>
    </source>
</evidence>
<dbReference type="InterPro" id="IPR015424">
    <property type="entry name" value="PyrdxlP-dep_Trfase"/>
</dbReference>
<dbReference type="Gene3D" id="1.10.10.10">
    <property type="entry name" value="Winged helix-like DNA-binding domain superfamily/Winged helix DNA-binding domain"/>
    <property type="match status" value="1"/>
</dbReference>
<accession>A0A1H5GLZ3</accession>
<keyword evidence="5" id="KW-0804">Transcription</keyword>
<dbReference type="SUPFAM" id="SSF53383">
    <property type="entry name" value="PLP-dependent transferases"/>
    <property type="match status" value="1"/>
</dbReference>
<feature type="domain" description="HTH gntR-type" evidence="6">
    <location>
        <begin position="24"/>
        <end position="92"/>
    </location>
</feature>
<evidence type="ECO:0000313" key="8">
    <source>
        <dbReference type="Proteomes" id="UP000181980"/>
    </source>
</evidence>
<dbReference type="SUPFAM" id="SSF46785">
    <property type="entry name" value="Winged helix' DNA-binding domain"/>
    <property type="match status" value="1"/>
</dbReference>
<dbReference type="SMART" id="SM00345">
    <property type="entry name" value="HTH_GNTR"/>
    <property type="match status" value="1"/>
</dbReference>
<keyword evidence="2" id="KW-0663">Pyridoxal phosphate</keyword>
<dbReference type="PROSITE" id="PS50949">
    <property type="entry name" value="HTH_GNTR"/>
    <property type="match status" value="1"/>
</dbReference>
<dbReference type="InterPro" id="IPR036388">
    <property type="entry name" value="WH-like_DNA-bd_sf"/>
</dbReference>
<keyword evidence="4 7" id="KW-0238">DNA-binding</keyword>
<gene>
    <name evidence="7" type="ORF">SAMN04488561_0594</name>
</gene>
<reference evidence="8" key="1">
    <citation type="submission" date="2016-10" db="EMBL/GenBank/DDBJ databases">
        <authorList>
            <person name="Varghese N."/>
            <person name="Submissions S."/>
        </authorList>
    </citation>
    <scope>NUCLEOTIDE SEQUENCE [LARGE SCALE GENOMIC DNA]</scope>
    <source>
        <strain evidence="8">DSM 45237</strain>
    </source>
</reference>
<organism evidence="7 8">
    <name type="scientific">Jiangella alba</name>
    <dbReference type="NCBI Taxonomy" id="561176"/>
    <lineage>
        <taxon>Bacteria</taxon>
        <taxon>Bacillati</taxon>
        <taxon>Actinomycetota</taxon>
        <taxon>Actinomycetes</taxon>
        <taxon>Jiangellales</taxon>
        <taxon>Jiangellaceae</taxon>
        <taxon>Jiangella</taxon>
    </lineage>
</organism>
<dbReference type="GO" id="GO:0003700">
    <property type="term" value="F:DNA-binding transcription factor activity"/>
    <property type="evidence" value="ECO:0007669"/>
    <property type="project" value="InterPro"/>
</dbReference>
<sequence>MLIARGPQLYQYGWRMVPEQLIAGRTSRAIADSVEAAIEAGRLAESEPLPSVRGLAARLGVSPTTVAAAYRDLRLRGVVTSEAGRVTRVGVRPVSRAQQYGAVGPGVRDLSDGNPDPEMLPDVAAMLRRMELPRFLYGAPAVLPELAEIGLAQFADLPAVLRTNAGPLAVVGGAMDGVERVLAARARPNDRVAVEDPGYPGVLELVRSMGMVPVGVALDEDGPVPSSLASALAGGVVAFVVTPRAQNPTGAAVGPDRARDLRDVLYDHPDVIVIEDDHASLIAGAPHASVCAGRPSWAVVRTTSKVLGPDLRTGFLLADPRTARRVAERQLVGAGWVSHVLQHLVVRLWSDDDISTGMRLAADVYGARRRALLNGLAERGVAARGRSGLNVWVPVPHEVPVVQALQSRGWAVRAGEPHRMHSEPFVRITTATLSAADADRLATDVAAVLGRSQRTRLA</sequence>
<dbReference type="EMBL" id="FNUC01000003">
    <property type="protein sequence ID" value="SEE16773.1"/>
    <property type="molecule type" value="Genomic_DNA"/>
</dbReference>
<dbReference type="PANTHER" id="PTHR46577">
    <property type="entry name" value="HTH-TYPE TRANSCRIPTIONAL REGULATORY PROTEIN GABR"/>
    <property type="match status" value="1"/>
</dbReference>
<evidence type="ECO:0000256" key="4">
    <source>
        <dbReference type="ARBA" id="ARBA00023125"/>
    </source>
</evidence>
<name>A0A1H5GLZ3_9ACTN</name>
<dbReference type="Pfam" id="PF00155">
    <property type="entry name" value="Aminotran_1_2"/>
    <property type="match status" value="1"/>
</dbReference>
<dbReference type="Gene3D" id="3.40.640.10">
    <property type="entry name" value="Type I PLP-dependent aspartate aminotransferase-like (Major domain)"/>
    <property type="match status" value="1"/>
</dbReference>
<dbReference type="InterPro" id="IPR004839">
    <property type="entry name" value="Aminotransferase_I/II_large"/>
</dbReference>
<evidence type="ECO:0000256" key="5">
    <source>
        <dbReference type="ARBA" id="ARBA00023163"/>
    </source>
</evidence>
<protein>
    <submittedName>
        <fullName evidence="7">DNA-binding transcriptional regulator, MocR family, contains an aminotransferase domain</fullName>
    </submittedName>
</protein>
<evidence type="ECO:0000256" key="1">
    <source>
        <dbReference type="ARBA" id="ARBA00005384"/>
    </source>
</evidence>
<keyword evidence="7" id="KW-0032">Aminotransferase</keyword>